<reference evidence="2" key="2">
    <citation type="submission" date="2015-03" db="EMBL/GenBank/DDBJ databases">
        <authorList>
            <consortium name="Pathogen Informatics"/>
            <person name="Murphy D."/>
        </authorList>
    </citation>
    <scope>NUCLEOTIDE SEQUENCE</scope>
    <source>
        <strain evidence="2">N09902308</strain>
    </source>
</reference>
<evidence type="ECO:0000313" key="2">
    <source>
        <dbReference type="EMBL" id="CPB37147.1"/>
    </source>
</evidence>
<proteinExistence type="predicted"/>
<evidence type="ECO:0000313" key="3">
    <source>
        <dbReference type="Proteomes" id="UP000039021"/>
    </source>
</evidence>
<sequence length="52" mass="5149">MAFATARAASTYALSASPSCADSAALRLPETVEALLLSASMAGPSVGPVLRP</sequence>
<dbReference type="EMBL" id="CGCX01000167">
    <property type="protein sequence ID" value="CFR68804.1"/>
    <property type="molecule type" value="Genomic_DNA"/>
</dbReference>
<reference evidence="3 4" key="1">
    <citation type="submission" date="2015-03" db="EMBL/GenBank/DDBJ databases">
        <authorList>
            <consortium name="Pathogen Informatics"/>
        </authorList>
    </citation>
    <scope>NUCLEOTIDE SEQUENCE [LARGE SCALE GENOMIC DNA]</scope>
    <source>
        <strain evidence="1 4">C09601061</strain>
        <strain evidence="3">N09902308</strain>
    </source>
</reference>
<accession>A0A654TX98</accession>
<evidence type="ECO:0000313" key="4">
    <source>
        <dbReference type="Proteomes" id="UP000046680"/>
    </source>
</evidence>
<gene>
    <name evidence="1" type="ORF">ERS007657_00706</name>
    <name evidence="2" type="ORF">ERS007739_05217</name>
</gene>
<dbReference type="EMBL" id="CSBK01003912">
    <property type="protein sequence ID" value="CPB37147.1"/>
    <property type="molecule type" value="Genomic_DNA"/>
</dbReference>
<dbReference type="Proteomes" id="UP000039021">
    <property type="component" value="Unassembled WGS sequence"/>
</dbReference>
<organism evidence="1 4">
    <name type="scientific">Mycobacterium tuberculosis</name>
    <dbReference type="NCBI Taxonomy" id="1773"/>
    <lineage>
        <taxon>Bacteria</taxon>
        <taxon>Bacillati</taxon>
        <taxon>Actinomycetota</taxon>
        <taxon>Actinomycetes</taxon>
        <taxon>Mycobacteriales</taxon>
        <taxon>Mycobacteriaceae</taxon>
        <taxon>Mycobacterium</taxon>
        <taxon>Mycobacterium tuberculosis complex</taxon>
    </lineage>
</organism>
<protein>
    <submittedName>
        <fullName evidence="1">Uncharacterized protein</fullName>
    </submittedName>
</protein>
<dbReference type="AlphaFoldDB" id="A0A654TX98"/>
<name>A0A654TX98_MYCTX</name>
<dbReference type="Proteomes" id="UP000046680">
    <property type="component" value="Unassembled WGS sequence"/>
</dbReference>
<evidence type="ECO:0000313" key="1">
    <source>
        <dbReference type="EMBL" id="CFR68804.1"/>
    </source>
</evidence>